<proteinExistence type="inferred from homology"/>
<feature type="transmembrane region" description="Helical" evidence="8">
    <location>
        <begin position="148"/>
        <end position="170"/>
    </location>
</feature>
<evidence type="ECO:0000256" key="8">
    <source>
        <dbReference type="SAM" id="Phobius"/>
    </source>
</evidence>
<dbReference type="AlphaFoldDB" id="A0AAD8A9T2"/>
<feature type="transmembrane region" description="Helical" evidence="8">
    <location>
        <begin position="226"/>
        <end position="249"/>
    </location>
</feature>
<keyword evidence="4 8" id="KW-0812">Transmembrane</keyword>
<dbReference type="Proteomes" id="UP001233999">
    <property type="component" value="Unassembled WGS sequence"/>
</dbReference>
<dbReference type="GO" id="GO:0015293">
    <property type="term" value="F:symporter activity"/>
    <property type="evidence" value="ECO:0007669"/>
    <property type="project" value="UniProtKB-KW"/>
</dbReference>
<feature type="transmembrane region" description="Helical" evidence="8">
    <location>
        <begin position="191"/>
        <end position="214"/>
    </location>
</feature>
<sequence length="307" mass="35168">MTCQVFLGQYGRLDLIRVWKISPALYGIGISYILKCAIILLRTASRAAVKMIYFLSSFEDDLIYNKCPEESEHTHGKCFEKAEDVPANLSCESDFDFVAEYNFKHRISSPRFAYTFESASMNVYDSLMLFWIMTFLIASLTLNRISKIVPIIFLVGIVVTTVFIFDLIKSDTFFFIAHMFKIKLSDFLDPNLWYSALAVVIDITNCDLGIYVAIGQMLNTKISPQYYVLTLLVIHYSAGILLCTLLYALRGRVLKQFGLDDIRCMKSSTSILAFTMIPEYIRGTSMNHHLLNGFLYFSFLFVSVIYM</sequence>
<dbReference type="EMBL" id="JASPKZ010002694">
    <property type="protein sequence ID" value="KAJ9595084.1"/>
    <property type="molecule type" value="Genomic_DNA"/>
</dbReference>
<dbReference type="GO" id="GO:0006865">
    <property type="term" value="P:amino acid transport"/>
    <property type="evidence" value="ECO:0007669"/>
    <property type="project" value="TreeGrafter"/>
</dbReference>
<keyword evidence="7 8" id="KW-0472">Membrane</keyword>
<comment type="similarity">
    <text evidence="2">Belongs to the sodium:neurotransmitter symporter (SNF) (TC 2.A.22) family.</text>
</comment>
<dbReference type="PANTHER" id="PTHR11616">
    <property type="entry name" value="SODIUM/CHLORIDE DEPENDENT TRANSPORTER"/>
    <property type="match status" value="1"/>
</dbReference>
<evidence type="ECO:0000256" key="3">
    <source>
        <dbReference type="ARBA" id="ARBA00022448"/>
    </source>
</evidence>
<evidence type="ECO:0000313" key="9">
    <source>
        <dbReference type="EMBL" id="KAJ9595084.1"/>
    </source>
</evidence>
<dbReference type="GO" id="GO:0035725">
    <property type="term" value="P:sodium ion transmembrane transport"/>
    <property type="evidence" value="ECO:0007669"/>
    <property type="project" value="TreeGrafter"/>
</dbReference>
<accession>A0AAD8A9T2</accession>
<evidence type="ECO:0000256" key="7">
    <source>
        <dbReference type="ARBA" id="ARBA00023136"/>
    </source>
</evidence>
<evidence type="ECO:0000256" key="2">
    <source>
        <dbReference type="ARBA" id="ARBA00006459"/>
    </source>
</evidence>
<protein>
    <submittedName>
        <fullName evidence="9">Uncharacterized protein</fullName>
    </submittedName>
</protein>
<keyword evidence="3" id="KW-0813">Transport</keyword>
<organism evidence="9 10">
    <name type="scientific">Diploptera punctata</name>
    <name type="common">Pacific beetle cockroach</name>
    <dbReference type="NCBI Taxonomy" id="6984"/>
    <lineage>
        <taxon>Eukaryota</taxon>
        <taxon>Metazoa</taxon>
        <taxon>Ecdysozoa</taxon>
        <taxon>Arthropoda</taxon>
        <taxon>Hexapoda</taxon>
        <taxon>Insecta</taxon>
        <taxon>Pterygota</taxon>
        <taxon>Neoptera</taxon>
        <taxon>Polyneoptera</taxon>
        <taxon>Dictyoptera</taxon>
        <taxon>Blattodea</taxon>
        <taxon>Blaberoidea</taxon>
        <taxon>Blaberidae</taxon>
        <taxon>Diplopterinae</taxon>
        <taxon>Diploptera</taxon>
    </lineage>
</organism>
<evidence type="ECO:0000256" key="1">
    <source>
        <dbReference type="ARBA" id="ARBA00004141"/>
    </source>
</evidence>
<dbReference type="PANTHER" id="PTHR11616:SF240">
    <property type="entry name" value="BLOATED TUBULES, ISOFORM B-RELATED"/>
    <property type="match status" value="1"/>
</dbReference>
<feature type="transmembrane region" description="Helical" evidence="8">
    <location>
        <begin position="123"/>
        <end position="142"/>
    </location>
</feature>
<dbReference type="Pfam" id="PF00209">
    <property type="entry name" value="SNF"/>
    <property type="match status" value="1"/>
</dbReference>
<dbReference type="PROSITE" id="PS50267">
    <property type="entry name" value="NA_NEUROTRAN_SYMP_3"/>
    <property type="match status" value="1"/>
</dbReference>
<dbReference type="InterPro" id="IPR037272">
    <property type="entry name" value="SNS_sf"/>
</dbReference>
<comment type="subcellular location">
    <subcellularLocation>
        <location evidence="1">Membrane</location>
        <topology evidence="1">Multi-pass membrane protein</topology>
    </subcellularLocation>
</comment>
<name>A0AAD8A9T2_DIPPU</name>
<comment type="caution">
    <text evidence="9">The sequence shown here is derived from an EMBL/GenBank/DDBJ whole genome shotgun (WGS) entry which is preliminary data.</text>
</comment>
<reference evidence="9" key="1">
    <citation type="journal article" date="2023" name="IScience">
        <title>Live-bearing cockroach genome reveals convergent evolutionary mechanisms linked to viviparity in insects and beyond.</title>
        <authorList>
            <person name="Fouks B."/>
            <person name="Harrison M.C."/>
            <person name="Mikhailova A.A."/>
            <person name="Marchal E."/>
            <person name="English S."/>
            <person name="Carruthers M."/>
            <person name="Jennings E.C."/>
            <person name="Chiamaka E.L."/>
            <person name="Frigard R.A."/>
            <person name="Pippel M."/>
            <person name="Attardo G.M."/>
            <person name="Benoit J.B."/>
            <person name="Bornberg-Bauer E."/>
            <person name="Tobe S.S."/>
        </authorList>
    </citation>
    <scope>NUCLEOTIDE SEQUENCE</scope>
    <source>
        <strain evidence="9">Stay&amp;Tobe</strain>
    </source>
</reference>
<evidence type="ECO:0000256" key="6">
    <source>
        <dbReference type="ARBA" id="ARBA00022989"/>
    </source>
</evidence>
<dbReference type="GO" id="GO:0005886">
    <property type="term" value="C:plasma membrane"/>
    <property type="evidence" value="ECO:0007669"/>
    <property type="project" value="TreeGrafter"/>
</dbReference>
<gene>
    <name evidence="9" type="ORF">L9F63_013610</name>
</gene>
<evidence type="ECO:0000256" key="4">
    <source>
        <dbReference type="ARBA" id="ARBA00022692"/>
    </source>
</evidence>
<keyword evidence="5" id="KW-0769">Symport</keyword>
<dbReference type="InterPro" id="IPR000175">
    <property type="entry name" value="Na/ntran_symport"/>
</dbReference>
<feature type="transmembrane region" description="Helical" evidence="8">
    <location>
        <begin position="24"/>
        <end position="41"/>
    </location>
</feature>
<dbReference type="SUPFAM" id="SSF161070">
    <property type="entry name" value="SNF-like"/>
    <property type="match status" value="1"/>
</dbReference>
<evidence type="ECO:0000256" key="5">
    <source>
        <dbReference type="ARBA" id="ARBA00022847"/>
    </source>
</evidence>
<evidence type="ECO:0000313" key="10">
    <source>
        <dbReference type="Proteomes" id="UP001233999"/>
    </source>
</evidence>
<feature type="non-terminal residue" evidence="9">
    <location>
        <position position="307"/>
    </location>
</feature>
<feature type="transmembrane region" description="Helical" evidence="8">
    <location>
        <begin position="290"/>
        <end position="306"/>
    </location>
</feature>
<keyword evidence="10" id="KW-1185">Reference proteome</keyword>
<keyword evidence="6 8" id="KW-1133">Transmembrane helix</keyword>
<reference evidence="9" key="2">
    <citation type="submission" date="2023-05" db="EMBL/GenBank/DDBJ databases">
        <authorList>
            <person name="Fouks B."/>
        </authorList>
    </citation>
    <scope>NUCLEOTIDE SEQUENCE</scope>
    <source>
        <strain evidence="9">Stay&amp;Tobe</strain>
        <tissue evidence="9">Testes</tissue>
    </source>
</reference>